<name>A0ABD3LPL4_EUCGL</name>
<dbReference type="AlphaFoldDB" id="A0ABD3LPL4"/>
<feature type="compositionally biased region" description="Basic and acidic residues" evidence="1">
    <location>
        <begin position="524"/>
        <end position="533"/>
    </location>
</feature>
<feature type="compositionally biased region" description="Polar residues" evidence="1">
    <location>
        <begin position="323"/>
        <end position="349"/>
    </location>
</feature>
<feature type="region of interest" description="Disordered" evidence="1">
    <location>
        <begin position="874"/>
        <end position="919"/>
    </location>
</feature>
<feature type="compositionally biased region" description="Basic and acidic residues" evidence="1">
    <location>
        <begin position="1"/>
        <end position="15"/>
    </location>
</feature>
<feature type="compositionally biased region" description="Basic and acidic residues" evidence="1">
    <location>
        <begin position="439"/>
        <end position="454"/>
    </location>
</feature>
<feature type="compositionally biased region" description="Basic and acidic residues" evidence="1">
    <location>
        <begin position="306"/>
        <end position="322"/>
    </location>
</feature>
<dbReference type="InterPro" id="IPR021916">
    <property type="entry name" value="DUF3527"/>
</dbReference>
<evidence type="ECO:0008006" key="4">
    <source>
        <dbReference type="Google" id="ProtNLM"/>
    </source>
</evidence>
<feature type="region of interest" description="Disordered" evidence="1">
    <location>
        <begin position="306"/>
        <end position="354"/>
    </location>
</feature>
<gene>
    <name evidence="2" type="ORF">ACJRO7_001029</name>
</gene>
<feature type="compositionally biased region" description="Basic and acidic residues" evidence="1">
    <location>
        <begin position="36"/>
        <end position="51"/>
    </location>
</feature>
<dbReference type="PANTHER" id="PTHR31390:SF12">
    <property type="entry name" value="PUTATIVE (DUF3527)-RELATED"/>
    <property type="match status" value="1"/>
</dbReference>
<dbReference type="PANTHER" id="PTHR31390">
    <property type="entry name" value="EXPRESSED PROTEIN"/>
    <property type="match status" value="1"/>
</dbReference>
<sequence>MASDVPSKHEVFPPHRDRKSNSLVRKSLKPHQNSKKVNESVRKPRWSDRIGYPDRSMVQSCQGQPTLKQGYPGEKYANAHAVQLKSSTDQQRQRASGEIVKEDELVKHMTNLPDYLQRVETRGNLQGKALNFGVLDWSRLQNFTRNCNTRTCNHQSEQWASLCPSSSCCEIDGISRRVKPSACKVVLSQDVESASKSTLEGHEKINRTYRSSRKECTDNAFQKDNRNSLNQMIVSELGGSLDLRGKSKRRVFSGEGNIRVGKMAESGTGGNNREQKCMSVAGTSSSKLSIDAGPISLKEMITAENDESKKKVEKSLNRETSNRRSSWNKATLAQISTSKRPHNSSMDASQKSDTRKLFDHSLTGATQNYFSDALFSEELRSREPCSELPHSCPMSLKVDSQRETARSCSELEFDESSTFSGGSRSGDDLSSSKISNMRKPNDSDKTRNSSRREGMGSLTQEAVNSAGKKSRHPSPSHRFSFSLGRISRSFSFRESASAPLCSSASVTDRSGPMASEDFPCGGSRTKEKPDVASKVRSGIRRLLDPLLRSKSSISYHRSESIRQPEQSVASLSSSHEYSTESLQIGNHEVSTLEALLQVTSADGLPLFKFVVGKNGHIVAAATKDATLSGKSNCARKFTIYSVDETIKKSNGWIGQGSKTRSGGPVHNVVGQLTFRDACSDNGNEPTVEREYVLSGPGLSQADKELLYPPMNRELAAIIFKISMDMPSNCEAQATNHKFLRGDLQGSKLSNEDKNHLMVILPGGDHSMPSNGEPSSLIDRWRSGGSCDCGGWDVGCKLRILSPLKDFYETSSVCSMSDHLELFVQGEAQQENAIFSLKLYRTGIYLVKFNRSISSLQAFATCIAVISCQMSSEPSDRHQLSKSRTSRGHSVNGNDVNLPNMTPHFEVPPKYPPFSPLDRV</sequence>
<feature type="region of interest" description="Disordered" evidence="1">
    <location>
        <begin position="502"/>
        <end position="535"/>
    </location>
</feature>
<evidence type="ECO:0000313" key="3">
    <source>
        <dbReference type="Proteomes" id="UP001634007"/>
    </source>
</evidence>
<organism evidence="2 3">
    <name type="scientific">Eucalyptus globulus</name>
    <name type="common">Tasmanian blue gum</name>
    <dbReference type="NCBI Taxonomy" id="34317"/>
    <lineage>
        <taxon>Eukaryota</taxon>
        <taxon>Viridiplantae</taxon>
        <taxon>Streptophyta</taxon>
        <taxon>Embryophyta</taxon>
        <taxon>Tracheophyta</taxon>
        <taxon>Spermatophyta</taxon>
        <taxon>Magnoliopsida</taxon>
        <taxon>eudicotyledons</taxon>
        <taxon>Gunneridae</taxon>
        <taxon>Pentapetalae</taxon>
        <taxon>rosids</taxon>
        <taxon>malvids</taxon>
        <taxon>Myrtales</taxon>
        <taxon>Myrtaceae</taxon>
        <taxon>Myrtoideae</taxon>
        <taxon>Eucalypteae</taxon>
        <taxon>Eucalyptus</taxon>
    </lineage>
</organism>
<feature type="region of interest" description="Disordered" evidence="1">
    <location>
        <begin position="1"/>
        <end position="51"/>
    </location>
</feature>
<evidence type="ECO:0000256" key="1">
    <source>
        <dbReference type="SAM" id="MobiDB-lite"/>
    </source>
</evidence>
<dbReference type="Proteomes" id="UP001634007">
    <property type="component" value="Unassembled WGS sequence"/>
</dbReference>
<accession>A0ABD3LPL4</accession>
<reference evidence="2 3" key="1">
    <citation type="submission" date="2024-11" db="EMBL/GenBank/DDBJ databases">
        <title>Chromosome-level genome assembly of Eucalyptus globulus Labill. provides insights into its genome evolution.</title>
        <authorList>
            <person name="Li X."/>
        </authorList>
    </citation>
    <scope>NUCLEOTIDE SEQUENCE [LARGE SCALE GENOMIC DNA]</scope>
    <source>
        <strain evidence="2">CL2024</strain>
        <tissue evidence="2">Fresh tender leaves</tissue>
    </source>
</reference>
<evidence type="ECO:0000313" key="2">
    <source>
        <dbReference type="EMBL" id="KAL3753721.1"/>
    </source>
</evidence>
<dbReference type="EMBL" id="JBJKBG010000001">
    <property type="protein sequence ID" value="KAL3753721.1"/>
    <property type="molecule type" value="Genomic_DNA"/>
</dbReference>
<proteinExistence type="predicted"/>
<feature type="compositionally biased region" description="Polar residues" evidence="1">
    <location>
        <begin position="887"/>
        <end position="899"/>
    </location>
</feature>
<dbReference type="Pfam" id="PF12043">
    <property type="entry name" value="DUF3527"/>
    <property type="match status" value="1"/>
</dbReference>
<comment type="caution">
    <text evidence="2">The sequence shown here is derived from an EMBL/GenBank/DDBJ whole genome shotgun (WGS) entry which is preliminary data.</text>
</comment>
<feature type="compositionally biased region" description="Pro residues" evidence="1">
    <location>
        <begin position="908"/>
        <end position="919"/>
    </location>
</feature>
<feature type="region of interest" description="Disordered" evidence="1">
    <location>
        <begin position="261"/>
        <end position="289"/>
    </location>
</feature>
<keyword evidence="3" id="KW-1185">Reference proteome</keyword>
<protein>
    <recommendedName>
        <fullName evidence="4">DUF3527 domain protein</fullName>
    </recommendedName>
</protein>
<feature type="region of interest" description="Disordered" evidence="1">
    <location>
        <begin position="409"/>
        <end position="480"/>
    </location>
</feature>